<evidence type="ECO:0000256" key="5">
    <source>
        <dbReference type="ARBA" id="ARBA00023136"/>
    </source>
</evidence>
<dbReference type="HAMAP" id="MF_01392">
    <property type="entry name" value="CytC_Ccs1"/>
    <property type="match status" value="1"/>
</dbReference>
<name>A0A1C9CD09_9RHOD</name>
<dbReference type="AlphaFoldDB" id="A0A1C9CD09"/>
<evidence type="ECO:0000256" key="3">
    <source>
        <dbReference type="ARBA" id="ARBA00022748"/>
    </source>
</evidence>
<keyword evidence="5 6" id="KW-0472">Membrane</keyword>
<proteinExistence type="inferred from homology"/>
<comment type="subunit">
    <text evidence="6">May interact with CcsA.</text>
</comment>
<feature type="transmembrane region" description="Helical" evidence="7">
    <location>
        <begin position="72"/>
        <end position="91"/>
    </location>
</feature>
<dbReference type="EMBL" id="KY709207">
    <property type="protein sequence ID" value="ARO90404.1"/>
    <property type="molecule type" value="Genomic_DNA"/>
</dbReference>
<evidence type="ECO:0000313" key="9">
    <source>
        <dbReference type="EMBL" id="AOM66234.1"/>
    </source>
</evidence>
<dbReference type="RefSeq" id="YP_009296891.1">
    <property type="nucleotide sequence ID" value="NC_031173.1"/>
</dbReference>
<dbReference type="PANTHER" id="PTHR31566">
    <property type="entry name" value="CYTOCHROME C BIOGENESIS PROTEIN CCS1, CHLOROPLASTIC"/>
    <property type="match status" value="1"/>
</dbReference>
<keyword evidence="9" id="KW-0934">Plastid</keyword>
<dbReference type="GeneID" id="29073304"/>
<evidence type="ECO:0000259" key="8">
    <source>
        <dbReference type="Pfam" id="PF05140"/>
    </source>
</evidence>
<evidence type="ECO:0000256" key="7">
    <source>
        <dbReference type="SAM" id="Phobius"/>
    </source>
</evidence>
<reference evidence="10" key="2">
    <citation type="submission" date="2017-03" db="EMBL/GenBank/DDBJ databases">
        <title>The new red algal subphylum Proteorhodophytina comprises the largest and most divergent plastid genomes known.</title>
        <authorList>
            <person name="Munoz-Gomez S.A."/>
            <person name="Mejia-Franco F.G."/>
            <person name="Durnin K."/>
            <person name="Morgan C."/>
            <person name="Grisdale C.J."/>
            <person name="Archibald J.M."/>
            <person name="Slamovits C.H."/>
        </authorList>
    </citation>
    <scope>NUCLEOTIDE SEQUENCE</scope>
    <source>
        <strain evidence="10">UTEX LB2854</strain>
    </source>
</reference>
<sequence>MSIKKQLLKLLSNLQFAISLLLLIAILSALATLIEQNQSLEFYKEFYKETNLIFNWKIIYFFQLNHIFQSNIYFLLILALSCSLSVCSFRVQFPSLQMARKYVFYTFPKQFFKTQFFKKVPNQSLSYIIKNLSFQKYYLFYKKDYAYAHKGLSGKIAPLFIHLSLLFILAGISFSSLTAYISQEMIVKGEIFHVQNISNISPFSYFPQNFVGRVNNFWITYDKQGNIKQFFSSISILDNNYSEKSRKIISVNHPLKFSNITIYQTDWNIIGLQLLIDNQYKIQIPLEKITTQNNQTTWKASFKKQDMPFLSILVRDLQEEENIFIYNSRNQLVTNTSINTAFLFEGHKIQIMDIITATGLQIKQDYGIFLIYQGFLYLMISVIINDMSYEQIWLLNNEINLYLSIKNNKNFSKFQNNITDLLRKFHINRFLKF</sequence>
<reference evidence="9" key="1">
    <citation type="journal article" date="2016" name="BMC Biol.">
        <title>Parallel evolution of highly conserved plastid genome architecture in red seaweeds and seed plants.</title>
        <authorList>
            <person name="Lee J."/>
            <person name="Cho C.H."/>
            <person name="Park S.I."/>
            <person name="Choi J.W."/>
            <person name="Song H.S."/>
            <person name="West J.A."/>
            <person name="Bhattacharya D."/>
            <person name="Yoon H.S."/>
        </authorList>
    </citation>
    <scope>NUCLEOTIDE SEQUENCE</scope>
</reference>
<keyword evidence="2 6" id="KW-0812">Transmembrane</keyword>
<keyword evidence="10" id="KW-0150">Chloroplast</keyword>
<dbReference type="PANTHER" id="PTHR31566:SF0">
    <property type="entry name" value="CYTOCHROME C BIOGENESIS PROTEIN CCS1, CHLOROPLASTIC"/>
    <property type="match status" value="1"/>
</dbReference>
<dbReference type="GO" id="GO:0017004">
    <property type="term" value="P:cytochrome complex assembly"/>
    <property type="evidence" value="ECO:0007669"/>
    <property type="project" value="UniProtKB-UniRule"/>
</dbReference>
<geneLocation type="plastid" evidence="9"/>
<evidence type="ECO:0000256" key="6">
    <source>
        <dbReference type="HAMAP-Rule" id="MF_01392"/>
    </source>
</evidence>
<feature type="transmembrane region" description="Helical" evidence="7">
    <location>
        <begin position="159"/>
        <end position="181"/>
    </location>
</feature>
<organism evidence="9">
    <name type="scientific">Bangiopsis subsimplex</name>
    <dbReference type="NCBI Taxonomy" id="139980"/>
    <lineage>
        <taxon>Eukaryota</taxon>
        <taxon>Rhodophyta</taxon>
        <taxon>Stylonematophyceae</taxon>
        <taxon>Stylonematales</taxon>
        <taxon>Stylonemataceae</taxon>
        <taxon>Bangiopsis</taxon>
    </lineage>
</organism>
<evidence type="ECO:0000256" key="4">
    <source>
        <dbReference type="ARBA" id="ARBA00022989"/>
    </source>
</evidence>
<dbReference type="Pfam" id="PF05140">
    <property type="entry name" value="ResB"/>
    <property type="match status" value="1"/>
</dbReference>
<evidence type="ECO:0000256" key="1">
    <source>
        <dbReference type="ARBA" id="ARBA00004141"/>
    </source>
</evidence>
<dbReference type="GO" id="GO:0042651">
    <property type="term" value="C:thylakoid membrane"/>
    <property type="evidence" value="ECO:0007669"/>
    <property type="project" value="UniProtKB-UniRule"/>
</dbReference>
<keyword evidence="3 6" id="KW-0201">Cytochrome c-type biogenesis</keyword>
<evidence type="ECO:0000256" key="2">
    <source>
        <dbReference type="ARBA" id="ARBA00022692"/>
    </source>
</evidence>
<dbReference type="InterPro" id="IPR023494">
    <property type="entry name" value="Cyt_c_bgen_Ccs1/CcsB/ResB"/>
</dbReference>
<feature type="domain" description="ResB-like" evidence="8">
    <location>
        <begin position="15"/>
        <end position="273"/>
    </location>
</feature>
<dbReference type="EMBL" id="KX284718">
    <property type="protein sequence ID" value="AOM66234.1"/>
    <property type="molecule type" value="Genomic_DNA"/>
</dbReference>
<keyword evidence="4 6" id="KW-1133">Transmembrane helix</keyword>
<evidence type="ECO:0000313" key="10">
    <source>
        <dbReference type="EMBL" id="ARO90404.1"/>
    </source>
</evidence>
<gene>
    <name evidence="6 9" type="primary">ccs1</name>
    <name evidence="6" type="synonym">ccsB</name>
    <name evidence="9" type="ORF">Bangp_152</name>
</gene>
<comment type="similarity">
    <text evidence="6">Belongs to the Ccs1/CcsB family.</text>
</comment>
<comment type="subcellular location">
    <subcellularLocation>
        <location evidence="6">Cellular thylakoid membrane</location>
        <topology evidence="6">Multi-pass membrane protein</topology>
    </subcellularLocation>
    <subcellularLocation>
        <location evidence="1">Membrane</location>
        <topology evidence="1">Multi-pass membrane protein</topology>
    </subcellularLocation>
</comment>
<protein>
    <recommendedName>
        <fullName evidence="6">Cytochrome c biogenesis protein CcsB</fullName>
    </recommendedName>
</protein>
<keyword evidence="6" id="KW-0793">Thylakoid</keyword>
<dbReference type="InterPro" id="IPR007816">
    <property type="entry name" value="ResB-like_domain"/>
</dbReference>
<comment type="function">
    <text evidence="6">Required during biogenesis of c-type cytochromes (cytochrome c6 and cytochrome f) at the step of heme attachment.</text>
</comment>
<accession>A0A1C9CD09</accession>